<keyword evidence="4" id="KW-0378">Hydrolase</keyword>
<accession>A0A930V7D9</accession>
<evidence type="ECO:0000256" key="2">
    <source>
        <dbReference type="ARBA" id="ARBA00009409"/>
    </source>
</evidence>
<dbReference type="SUPFAM" id="SSF81624">
    <property type="entry name" value="N-terminal domain of MutM-like DNA repair proteins"/>
    <property type="match status" value="1"/>
</dbReference>
<evidence type="ECO:0000256" key="10">
    <source>
        <dbReference type="SAM" id="MobiDB-lite"/>
    </source>
</evidence>
<evidence type="ECO:0000313" key="13">
    <source>
        <dbReference type="Proteomes" id="UP000640489"/>
    </source>
</evidence>
<dbReference type="SMART" id="SM01232">
    <property type="entry name" value="H2TH"/>
    <property type="match status" value="1"/>
</dbReference>
<feature type="region of interest" description="Disordered" evidence="10">
    <location>
        <begin position="267"/>
        <end position="291"/>
    </location>
</feature>
<dbReference type="Gene3D" id="1.10.8.50">
    <property type="match status" value="1"/>
</dbReference>
<dbReference type="AlphaFoldDB" id="A0A930V7D9"/>
<keyword evidence="7" id="KW-0456">Lyase</keyword>
<evidence type="ECO:0000256" key="9">
    <source>
        <dbReference type="ARBA" id="ARBA00023295"/>
    </source>
</evidence>
<dbReference type="Proteomes" id="UP000640489">
    <property type="component" value="Unassembled WGS sequence"/>
</dbReference>
<keyword evidence="3" id="KW-0227">DNA damage</keyword>
<sequence length="291" mass="31626">MPELPEVESARAVIERSALARVIAHVDDTDTWECRPHAPGEIRDALLGRRLVAAHRRGKTLWVETSGSDAPVLGIHLGMSGRILVSAPSGGVDEGGDYVGMRPQRTPLKPQWDRFTVTFEDGGALRLFDKRRLGRVRLDPDIDALGPDAGEVRLPAFRDLLGRSHTAVKARLLDQHAVAGIGNLLADETLWQAAVAPEQPADELDPDEVARLHRELRKAIRSAIRHGGVHTGEIIEHRKAGDHCPRCGAPMRRTVAGGRTTWACSVEQPAPSVTPARPSPSRLGPWTPTPS</sequence>
<dbReference type="Pfam" id="PF06831">
    <property type="entry name" value="H2TH"/>
    <property type="match status" value="1"/>
</dbReference>
<dbReference type="GO" id="GO:0008270">
    <property type="term" value="F:zinc ion binding"/>
    <property type="evidence" value="ECO:0007669"/>
    <property type="project" value="InterPro"/>
</dbReference>
<evidence type="ECO:0000256" key="3">
    <source>
        <dbReference type="ARBA" id="ARBA00022763"/>
    </source>
</evidence>
<protein>
    <submittedName>
        <fullName evidence="12">Formamidopyrimidine-DNA glycosylase</fullName>
    </submittedName>
</protein>
<feature type="domain" description="Formamidopyrimidine-DNA glycosylase catalytic" evidence="11">
    <location>
        <begin position="2"/>
        <end position="134"/>
    </location>
</feature>
<dbReference type="GO" id="GO:0003684">
    <property type="term" value="F:damaged DNA binding"/>
    <property type="evidence" value="ECO:0007669"/>
    <property type="project" value="InterPro"/>
</dbReference>
<comment type="caution">
    <text evidence="12">The sequence shown here is derived from an EMBL/GenBank/DDBJ whole genome shotgun (WGS) entry which is preliminary data.</text>
</comment>
<dbReference type="InterPro" id="IPR015886">
    <property type="entry name" value="H2TH_FPG"/>
</dbReference>
<dbReference type="GO" id="GO:0016829">
    <property type="term" value="F:lyase activity"/>
    <property type="evidence" value="ECO:0007669"/>
    <property type="project" value="UniProtKB-KW"/>
</dbReference>
<dbReference type="InterPro" id="IPR035937">
    <property type="entry name" value="FPG_N"/>
</dbReference>
<evidence type="ECO:0000256" key="7">
    <source>
        <dbReference type="ARBA" id="ARBA00023239"/>
    </source>
</evidence>
<evidence type="ECO:0000313" key="12">
    <source>
        <dbReference type="EMBL" id="MBF4762244.1"/>
    </source>
</evidence>
<keyword evidence="13" id="KW-1185">Reference proteome</keyword>
<dbReference type="PANTHER" id="PTHR22993">
    <property type="entry name" value="FORMAMIDOPYRIMIDINE-DNA GLYCOSYLASE"/>
    <property type="match status" value="1"/>
</dbReference>
<keyword evidence="5" id="KW-0238">DNA-binding</keyword>
<keyword evidence="9" id="KW-0326">Glycosidase</keyword>
<evidence type="ECO:0000256" key="1">
    <source>
        <dbReference type="ARBA" id="ARBA00001668"/>
    </source>
</evidence>
<dbReference type="SUPFAM" id="SSF46946">
    <property type="entry name" value="S13-like H2TH domain"/>
    <property type="match status" value="1"/>
</dbReference>
<dbReference type="GO" id="GO:0006284">
    <property type="term" value="P:base-excision repair"/>
    <property type="evidence" value="ECO:0007669"/>
    <property type="project" value="InterPro"/>
</dbReference>
<dbReference type="InterPro" id="IPR010979">
    <property type="entry name" value="Ribosomal_uS13-like_H2TH"/>
</dbReference>
<evidence type="ECO:0000256" key="5">
    <source>
        <dbReference type="ARBA" id="ARBA00023125"/>
    </source>
</evidence>
<dbReference type="RefSeq" id="WP_194705380.1">
    <property type="nucleotide sequence ID" value="NZ_JADKPN010000001.1"/>
</dbReference>
<comment type="catalytic activity">
    <reaction evidence="1">
        <text>Hydrolysis of DNA containing ring-opened 7-methylguanine residues, releasing 2,6-diamino-4-hydroxy-5-(N-methyl)formamidopyrimidine.</text>
        <dbReference type="EC" id="3.2.2.23"/>
    </reaction>
</comment>
<name>A0A930V7D9_9ACTN</name>
<dbReference type="SUPFAM" id="SSF57716">
    <property type="entry name" value="Glucocorticoid receptor-like (DNA-binding domain)"/>
    <property type="match status" value="1"/>
</dbReference>
<dbReference type="GO" id="GO:0008534">
    <property type="term" value="F:oxidized purine nucleobase lesion DNA N-glycosylase activity"/>
    <property type="evidence" value="ECO:0007669"/>
    <property type="project" value="UniProtKB-EC"/>
</dbReference>
<dbReference type="PANTHER" id="PTHR22993:SF9">
    <property type="entry name" value="FORMAMIDOPYRIMIDINE-DNA GLYCOSYLASE"/>
    <property type="match status" value="1"/>
</dbReference>
<keyword evidence="6" id="KW-0234">DNA repair</keyword>
<evidence type="ECO:0000256" key="8">
    <source>
        <dbReference type="ARBA" id="ARBA00023268"/>
    </source>
</evidence>
<evidence type="ECO:0000256" key="6">
    <source>
        <dbReference type="ARBA" id="ARBA00023204"/>
    </source>
</evidence>
<proteinExistence type="inferred from homology"/>
<dbReference type="EMBL" id="JADKPN010000001">
    <property type="protein sequence ID" value="MBF4762244.1"/>
    <property type="molecule type" value="Genomic_DNA"/>
</dbReference>
<evidence type="ECO:0000259" key="11">
    <source>
        <dbReference type="PROSITE" id="PS51068"/>
    </source>
</evidence>
<gene>
    <name evidence="12" type="ORF">ISU07_03825</name>
</gene>
<dbReference type="PROSITE" id="PS51068">
    <property type="entry name" value="FPG_CAT"/>
    <property type="match status" value="1"/>
</dbReference>
<keyword evidence="8" id="KW-0511">Multifunctional enzyme</keyword>
<dbReference type="Pfam" id="PF01149">
    <property type="entry name" value="Fapy_DNA_glyco"/>
    <property type="match status" value="1"/>
</dbReference>
<comment type="similarity">
    <text evidence="2">Belongs to the FPG family.</text>
</comment>
<dbReference type="SMART" id="SM00898">
    <property type="entry name" value="Fapy_DNA_glyco"/>
    <property type="match status" value="1"/>
</dbReference>
<organism evidence="12 13">
    <name type="scientific">Nocardioides islandensis</name>
    <dbReference type="NCBI Taxonomy" id="433663"/>
    <lineage>
        <taxon>Bacteria</taxon>
        <taxon>Bacillati</taxon>
        <taxon>Actinomycetota</taxon>
        <taxon>Actinomycetes</taxon>
        <taxon>Propionibacteriales</taxon>
        <taxon>Nocardioidaceae</taxon>
        <taxon>Nocardioides</taxon>
    </lineage>
</organism>
<dbReference type="InterPro" id="IPR012319">
    <property type="entry name" value="FPG_cat"/>
</dbReference>
<evidence type="ECO:0000256" key="4">
    <source>
        <dbReference type="ARBA" id="ARBA00022801"/>
    </source>
</evidence>
<reference evidence="12" key="1">
    <citation type="submission" date="2020-11" db="EMBL/GenBank/DDBJ databases">
        <title>Nocardioides sp. nov., isolated from Soil of Cynanchum wilfordii Hemsley rhizosphere.</title>
        <authorList>
            <person name="Lee J.-S."/>
            <person name="Suh M.K."/>
            <person name="Kim J.-S."/>
        </authorList>
    </citation>
    <scope>NUCLEOTIDE SEQUENCE</scope>
    <source>
        <strain evidence="12">KCTC 19275</strain>
    </source>
</reference>
<dbReference type="Gene3D" id="3.20.190.10">
    <property type="entry name" value="MutM-like, N-terminal"/>
    <property type="match status" value="1"/>
</dbReference>
<dbReference type="GO" id="GO:0003906">
    <property type="term" value="F:DNA-(apurinic or apyrimidinic site) endonuclease activity"/>
    <property type="evidence" value="ECO:0007669"/>
    <property type="project" value="InterPro"/>
</dbReference>